<evidence type="ECO:0000313" key="3">
    <source>
        <dbReference type="Proteomes" id="UP000775213"/>
    </source>
</evidence>
<evidence type="ECO:0000256" key="1">
    <source>
        <dbReference type="SAM" id="MobiDB-lite"/>
    </source>
</evidence>
<sequence>MQSHGKFLCKLKQHEYANQLKHMFHIVCLFKYHVYVSNRKIYMKVNNLCSLISFLYASLKGVKRTDERKELEEGKNTKERRRRSEEKKRYSISKSLALVLGLESEFVVSGCPLKVDNATSVSSQPSLTCVLVELDITKNYLKKLWLGVDKFGYIQSVQIEALPPFCDLCKVIGHAGAVENAVVNGNVGDVYSNPLCHVKSFNEVLNFVGNRVEVDGAVDHSIDVGLVGPSLVIFDGGYPVVLMVLEADALVALVDVLDHLKQAVNEIEVPLSITLPEASSCGNYEDGFDDCDAPSCGINKDVVDICELNPCLLNLVTSPIVSPDSNVDISYGEIEFSDDSVPLDLGDHECDPYTGGILTLNCCEGASVSLPKGDDPMAKNFGVVDVPISVLSNDALLAHLTCNVRDYEVMHGD</sequence>
<proteinExistence type="predicted"/>
<feature type="region of interest" description="Disordered" evidence="1">
    <location>
        <begin position="67"/>
        <end position="86"/>
    </location>
</feature>
<organism evidence="2 3">
    <name type="scientific">Dendrobium chrysotoxum</name>
    <name type="common">Orchid</name>
    <dbReference type="NCBI Taxonomy" id="161865"/>
    <lineage>
        <taxon>Eukaryota</taxon>
        <taxon>Viridiplantae</taxon>
        <taxon>Streptophyta</taxon>
        <taxon>Embryophyta</taxon>
        <taxon>Tracheophyta</taxon>
        <taxon>Spermatophyta</taxon>
        <taxon>Magnoliopsida</taxon>
        <taxon>Liliopsida</taxon>
        <taxon>Asparagales</taxon>
        <taxon>Orchidaceae</taxon>
        <taxon>Epidendroideae</taxon>
        <taxon>Malaxideae</taxon>
        <taxon>Dendrobiinae</taxon>
        <taxon>Dendrobium</taxon>
    </lineage>
</organism>
<dbReference type="EMBL" id="JAGFBR010000002">
    <property type="protein sequence ID" value="KAH0469643.1"/>
    <property type="molecule type" value="Genomic_DNA"/>
</dbReference>
<comment type="caution">
    <text evidence="2">The sequence shown here is derived from an EMBL/GenBank/DDBJ whole genome shotgun (WGS) entry which is preliminary data.</text>
</comment>
<protein>
    <submittedName>
        <fullName evidence="2">Uncharacterized protein</fullName>
    </submittedName>
</protein>
<name>A0AAV7HPV3_DENCH</name>
<dbReference type="PANTHER" id="PTHR31286:SF180">
    <property type="entry name" value="OS10G0362600 PROTEIN"/>
    <property type="match status" value="1"/>
</dbReference>
<evidence type="ECO:0000313" key="2">
    <source>
        <dbReference type="EMBL" id="KAH0469643.1"/>
    </source>
</evidence>
<reference evidence="2 3" key="1">
    <citation type="journal article" date="2021" name="Hortic Res">
        <title>Chromosome-scale assembly of the Dendrobium chrysotoxum genome enhances the understanding of orchid evolution.</title>
        <authorList>
            <person name="Zhang Y."/>
            <person name="Zhang G.Q."/>
            <person name="Zhang D."/>
            <person name="Liu X.D."/>
            <person name="Xu X.Y."/>
            <person name="Sun W.H."/>
            <person name="Yu X."/>
            <person name="Zhu X."/>
            <person name="Wang Z.W."/>
            <person name="Zhao X."/>
            <person name="Zhong W.Y."/>
            <person name="Chen H."/>
            <person name="Yin W.L."/>
            <person name="Huang T."/>
            <person name="Niu S.C."/>
            <person name="Liu Z.J."/>
        </authorList>
    </citation>
    <scope>NUCLEOTIDE SEQUENCE [LARGE SCALE GENOMIC DNA]</scope>
    <source>
        <strain evidence="2">Lindl</strain>
    </source>
</reference>
<dbReference type="Proteomes" id="UP000775213">
    <property type="component" value="Unassembled WGS sequence"/>
</dbReference>
<accession>A0AAV7HPV3</accession>
<dbReference type="PANTHER" id="PTHR31286">
    <property type="entry name" value="GLYCINE-RICH CELL WALL STRUCTURAL PROTEIN 1.8-LIKE"/>
    <property type="match status" value="1"/>
</dbReference>
<dbReference type="InterPro" id="IPR040256">
    <property type="entry name" value="At4g02000-like"/>
</dbReference>
<gene>
    <name evidence="2" type="ORF">IEQ34_001201</name>
</gene>
<dbReference type="AlphaFoldDB" id="A0AAV7HPV3"/>
<keyword evidence="3" id="KW-1185">Reference proteome</keyword>